<sequence>MLLRDIRMNRKTLALAAIAGVLTPVLAACGGSDGEGKGGGTVVVGTTDRFTATKEEPAPLDPAYTYDTNAWNLLRQTVQTLMTQPRGDGLPVPEAARSCSFTDKGNERYVCELRDGLKFADGSDVTAADVKYSIERSLGISAETGVASLLNTIDTIETQGTRSIVFHLKTADATFPYKLATPVAGIVNPKKYAKDKLRNGFQVDGSGPYTFKAAVKDNTVTSVTYVRNPLYKGSLKVNNSQVEMRVFEDADAMGSAIEEGDIDLMTRTMSPSQIQKLDSSSDDSVHLVEMPGLEIRYLGFDTNAPTVRTKAVRQAMAQVIDRYALISKVYGTQADPLYSLVPASVVGHSNAFFNKYGNPSVDKARGLLNAAGIKTPVKFTLHYTTDHYGTATKQEFEVLRKQLNDSRLFDVTLRGHPWSTFRPAEQKGEYDVYGMGWFPDFPDPDNFLAPFLDKNNILGSPYSNTTIQKTLIPQSRRMQDRLAAARSLTRIQDTVAEDVPVLPLWQGKQYIAARDDITGSEYALNSSSVLCLWELSHGVSQ</sequence>
<dbReference type="Proteomes" id="UP000653644">
    <property type="component" value="Unassembled WGS sequence"/>
</dbReference>
<evidence type="ECO:0000256" key="5">
    <source>
        <dbReference type="SAM" id="SignalP"/>
    </source>
</evidence>
<dbReference type="InterPro" id="IPR039424">
    <property type="entry name" value="SBP_5"/>
</dbReference>
<dbReference type="SUPFAM" id="SSF53850">
    <property type="entry name" value="Periplasmic binding protein-like II"/>
    <property type="match status" value="1"/>
</dbReference>
<keyword evidence="8" id="KW-1185">Reference proteome</keyword>
<evidence type="ECO:0000259" key="6">
    <source>
        <dbReference type="Pfam" id="PF00496"/>
    </source>
</evidence>
<evidence type="ECO:0000313" key="8">
    <source>
        <dbReference type="Proteomes" id="UP000653644"/>
    </source>
</evidence>
<dbReference type="PROSITE" id="PS51257">
    <property type="entry name" value="PROKAR_LIPOPROTEIN"/>
    <property type="match status" value="1"/>
</dbReference>
<dbReference type="PANTHER" id="PTHR30290:SF10">
    <property type="entry name" value="PERIPLASMIC OLIGOPEPTIDE-BINDING PROTEIN-RELATED"/>
    <property type="match status" value="1"/>
</dbReference>
<evidence type="ECO:0000313" key="7">
    <source>
        <dbReference type="EMBL" id="GHA55221.1"/>
    </source>
</evidence>
<gene>
    <name evidence="7" type="ORF">GCM10010345_69790</name>
</gene>
<dbReference type="PIRSF" id="PIRSF002741">
    <property type="entry name" value="MppA"/>
    <property type="match status" value="1"/>
</dbReference>
<dbReference type="Pfam" id="PF00496">
    <property type="entry name" value="SBP_bac_5"/>
    <property type="match status" value="1"/>
</dbReference>
<evidence type="ECO:0000256" key="3">
    <source>
        <dbReference type="ARBA" id="ARBA00022448"/>
    </source>
</evidence>
<feature type="signal peptide" evidence="5">
    <location>
        <begin position="1"/>
        <end position="27"/>
    </location>
</feature>
<dbReference type="InterPro" id="IPR030678">
    <property type="entry name" value="Peptide/Ni-bd"/>
</dbReference>
<name>A0ABQ3D4E0_9ACTN</name>
<dbReference type="Gene3D" id="3.90.76.10">
    <property type="entry name" value="Dipeptide-binding Protein, Domain 1"/>
    <property type="match status" value="1"/>
</dbReference>
<dbReference type="Gene3D" id="3.40.190.10">
    <property type="entry name" value="Periplasmic binding protein-like II"/>
    <property type="match status" value="1"/>
</dbReference>
<keyword evidence="3" id="KW-0813">Transport</keyword>
<organism evidence="7 8">
    <name type="scientific">Streptomyces canarius</name>
    <dbReference type="NCBI Taxonomy" id="285453"/>
    <lineage>
        <taxon>Bacteria</taxon>
        <taxon>Bacillati</taxon>
        <taxon>Actinomycetota</taxon>
        <taxon>Actinomycetes</taxon>
        <taxon>Kitasatosporales</taxon>
        <taxon>Streptomycetaceae</taxon>
        <taxon>Streptomyces</taxon>
    </lineage>
</organism>
<evidence type="ECO:0000256" key="2">
    <source>
        <dbReference type="ARBA" id="ARBA00005695"/>
    </source>
</evidence>
<dbReference type="Gene3D" id="3.10.105.10">
    <property type="entry name" value="Dipeptide-binding Protein, Domain 3"/>
    <property type="match status" value="1"/>
</dbReference>
<comment type="caution">
    <text evidence="7">The sequence shown here is derived from an EMBL/GenBank/DDBJ whole genome shotgun (WGS) entry which is preliminary data.</text>
</comment>
<reference evidence="8" key="1">
    <citation type="journal article" date="2019" name="Int. J. Syst. Evol. Microbiol.">
        <title>The Global Catalogue of Microorganisms (GCM) 10K type strain sequencing project: providing services to taxonomists for standard genome sequencing and annotation.</title>
        <authorList>
            <consortium name="The Broad Institute Genomics Platform"/>
            <consortium name="The Broad Institute Genome Sequencing Center for Infectious Disease"/>
            <person name="Wu L."/>
            <person name="Ma J."/>
        </authorList>
    </citation>
    <scope>NUCLEOTIDE SEQUENCE [LARGE SCALE GENOMIC DNA]</scope>
    <source>
        <strain evidence="8">JCM 4733</strain>
    </source>
</reference>
<comment type="subcellular location">
    <subcellularLocation>
        <location evidence="1">Cell envelope</location>
    </subcellularLocation>
</comment>
<dbReference type="PANTHER" id="PTHR30290">
    <property type="entry name" value="PERIPLASMIC BINDING COMPONENT OF ABC TRANSPORTER"/>
    <property type="match status" value="1"/>
</dbReference>
<dbReference type="EMBL" id="BMVN01000035">
    <property type="protein sequence ID" value="GHA55221.1"/>
    <property type="molecule type" value="Genomic_DNA"/>
</dbReference>
<keyword evidence="4 5" id="KW-0732">Signal</keyword>
<accession>A0ABQ3D4E0</accession>
<feature type="chain" id="PRO_5045400400" evidence="5">
    <location>
        <begin position="28"/>
        <end position="541"/>
    </location>
</feature>
<protein>
    <submittedName>
        <fullName evidence="7">Peptide-binding protein</fullName>
    </submittedName>
</protein>
<evidence type="ECO:0000256" key="1">
    <source>
        <dbReference type="ARBA" id="ARBA00004196"/>
    </source>
</evidence>
<comment type="similarity">
    <text evidence="2">Belongs to the bacterial solute-binding protein 5 family.</text>
</comment>
<feature type="domain" description="Solute-binding protein family 5" evidence="6">
    <location>
        <begin position="91"/>
        <end position="456"/>
    </location>
</feature>
<dbReference type="InterPro" id="IPR000914">
    <property type="entry name" value="SBP_5_dom"/>
</dbReference>
<evidence type="ECO:0000256" key="4">
    <source>
        <dbReference type="ARBA" id="ARBA00022729"/>
    </source>
</evidence>
<proteinExistence type="inferred from homology"/>